<evidence type="ECO:0000313" key="2">
    <source>
        <dbReference type="EMBL" id="MCW0953479.1"/>
    </source>
</evidence>
<evidence type="ECO:0000313" key="3">
    <source>
        <dbReference type="Proteomes" id="UP001526225"/>
    </source>
</evidence>
<dbReference type="EMBL" id="JAOZFE010000004">
    <property type="protein sequence ID" value="MCW0953469.1"/>
    <property type="molecule type" value="Genomic_DNA"/>
</dbReference>
<protein>
    <recommendedName>
        <fullName evidence="4">Amidohydrolase</fullName>
    </recommendedName>
</protein>
<dbReference type="Proteomes" id="UP001526225">
    <property type="component" value="Unassembled WGS sequence"/>
</dbReference>
<sequence>MINKKITLEEHFSTPMNDKLWDDSGEAARNGQEYTNFIMDRLWNDNEAYRDELGRLNITHNIMSLTSPGV</sequence>
<name>A0ABT3E5F2_9LACO</name>
<comment type="caution">
    <text evidence="1">The sequence shown here is derived from an EMBL/GenBank/DDBJ whole genome shotgun (WGS) entry which is preliminary data.</text>
</comment>
<evidence type="ECO:0000313" key="1">
    <source>
        <dbReference type="EMBL" id="MCW0953469.1"/>
    </source>
</evidence>
<organism evidence="1 3">
    <name type="scientific">Weissella ceti</name>
    <dbReference type="NCBI Taxonomy" id="759620"/>
    <lineage>
        <taxon>Bacteria</taxon>
        <taxon>Bacillati</taxon>
        <taxon>Bacillota</taxon>
        <taxon>Bacilli</taxon>
        <taxon>Lactobacillales</taxon>
        <taxon>Lactobacillaceae</taxon>
        <taxon>Weissella</taxon>
    </lineage>
</organism>
<accession>A0ABT3E5F2</accession>
<dbReference type="RefSeq" id="WP_264336091.1">
    <property type="nucleotide sequence ID" value="NZ_CP074441.1"/>
</dbReference>
<reference evidence="1 3" key="1">
    <citation type="submission" date="2022-10" db="EMBL/GenBank/DDBJ databases">
        <title>Weissella fermenti sp. nov., isolated from fermented cabbage.</title>
        <authorList>
            <person name="Lee J.K."/>
            <person name="Baek J.H."/>
            <person name="Choi D.G."/>
            <person name="Kim J.M."/>
            <person name="Jeon C.O."/>
        </authorList>
    </citation>
    <scope>NUCLEOTIDE SEQUENCE [LARGE SCALE GENOMIC DNA]</scope>
    <source>
        <strain evidence="1 3">KACC 18534</strain>
    </source>
</reference>
<proteinExistence type="predicted"/>
<dbReference type="EMBL" id="JAOZFE010000005">
    <property type="protein sequence ID" value="MCW0953479.1"/>
    <property type="molecule type" value="Genomic_DNA"/>
</dbReference>
<gene>
    <name evidence="1" type="ORF">OIT44_05215</name>
    <name evidence="2" type="ORF">OIT44_05270</name>
</gene>
<keyword evidence="3" id="KW-1185">Reference proteome</keyword>
<evidence type="ECO:0008006" key="4">
    <source>
        <dbReference type="Google" id="ProtNLM"/>
    </source>
</evidence>